<sequence>MLINFTVSNFLSFDEKQTFSMEGGKARKHSKRLYKDSHVKLTKCKAVFGANASGKSNLTKAFEFVQDIILDKMPIGFTTKYFRLKPNNQELPSTFEVELLLSRKRIVYGFSVLLKTGIILEEYLYEKTSDCTNKNLYNRNTADSIFTVGDYFRKSSSKEKLLTYGEDSSSDAEILFLSIINHGKSKMYEDNPELKILQDIYRWFSRSLNISYPNSIITGYPYFSNSNLNEIAKLLNALGTGISDLRIVTVPQDVIKSRVPEDVYDKVLSDLERKKTKLPNKPITCMLRSYKEFYTFELNENNELIIKTIEFSHEKESIYFSLNEESDGTARILDLIEILLKISDNKTLIIDEIDRCLHPVITTRIIELFLKIAEERNTQLIITSHESRLLATEILRNDEICFIVKNKDGASTLNPLECYQLRADKKIYAAMFDGTLPDVLPAYDSDKMENILKDDRAVLRL</sequence>
<proteinExistence type="predicted"/>
<dbReference type="Proteomes" id="UP000260758">
    <property type="component" value="Unassembled WGS sequence"/>
</dbReference>
<gene>
    <name evidence="2" type="ORF">DXB99_09030</name>
</gene>
<protein>
    <submittedName>
        <fullName evidence="2">ATP-binding protein</fullName>
    </submittedName>
</protein>
<accession>A0A3E4Y9D1</accession>
<dbReference type="GO" id="GO:0005524">
    <property type="term" value="F:ATP binding"/>
    <property type="evidence" value="ECO:0007669"/>
    <property type="project" value="UniProtKB-KW"/>
</dbReference>
<reference evidence="2 3" key="1">
    <citation type="submission" date="2018-08" db="EMBL/GenBank/DDBJ databases">
        <title>A genome reference for cultivated species of the human gut microbiota.</title>
        <authorList>
            <person name="Zou Y."/>
            <person name="Xue W."/>
            <person name="Luo G."/>
        </authorList>
    </citation>
    <scope>NUCLEOTIDE SEQUENCE [LARGE SCALE GENOMIC DNA]</scope>
    <source>
        <strain evidence="2 3">OM07-13</strain>
    </source>
</reference>
<comment type="caution">
    <text evidence="2">The sequence shown here is derived from an EMBL/GenBank/DDBJ whole genome shotgun (WGS) entry which is preliminary data.</text>
</comment>
<dbReference type="GO" id="GO:0016887">
    <property type="term" value="F:ATP hydrolysis activity"/>
    <property type="evidence" value="ECO:0007669"/>
    <property type="project" value="InterPro"/>
</dbReference>
<dbReference type="RefSeq" id="WP_117718842.1">
    <property type="nucleotide sequence ID" value="NZ_QSTP01000008.1"/>
</dbReference>
<evidence type="ECO:0000313" key="2">
    <source>
        <dbReference type="EMBL" id="RGM71330.1"/>
    </source>
</evidence>
<dbReference type="EMBL" id="QSTP01000008">
    <property type="protein sequence ID" value="RGM71330.1"/>
    <property type="molecule type" value="Genomic_DNA"/>
</dbReference>
<dbReference type="PANTHER" id="PTHR40396:SF1">
    <property type="entry name" value="ATPASE AAA-TYPE CORE DOMAIN-CONTAINING PROTEIN"/>
    <property type="match status" value="1"/>
</dbReference>
<keyword evidence="2" id="KW-0067">ATP-binding</keyword>
<dbReference type="Gene3D" id="3.40.50.300">
    <property type="entry name" value="P-loop containing nucleotide triphosphate hydrolases"/>
    <property type="match status" value="1"/>
</dbReference>
<evidence type="ECO:0000259" key="1">
    <source>
        <dbReference type="Pfam" id="PF13304"/>
    </source>
</evidence>
<dbReference type="AlphaFoldDB" id="A0A3E4Y9D1"/>
<dbReference type="SUPFAM" id="SSF52540">
    <property type="entry name" value="P-loop containing nucleoside triphosphate hydrolases"/>
    <property type="match status" value="1"/>
</dbReference>
<dbReference type="Pfam" id="PF13304">
    <property type="entry name" value="AAA_21"/>
    <property type="match status" value="1"/>
</dbReference>
<feature type="domain" description="ATPase AAA-type core" evidence="1">
    <location>
        <begin position="46"/>
        <end position="390"/>
    </location>
</feature>
<dbReference type="InterPro" id="IPR003959">
    <property type="entry name" value="ATPase_AAA_core"/>
</dbReference>
<dbReference type="InterPro" id="IPR027417">
    <property type="entry name" value="P-loop_NTPase"/>
</dbReference>
<keyword evidence="2" id="KW-0547">Nucleotide-binding</keyword>
<name>A0A3E4Y9D1_9FIRM</name>
<organism evidence="2 3">
    <name type="scientific">Agathobacter rectalis</name>
    <dbReference type="NCBI Taxonomy" id="39491"/>
    <lineage>
        <taxon>Bacteria</taxon>
        <taxon>Bacillati</taxon>
        <taxon>Bacillota</taxon>
        <taxon>Clostridia</taxon>
        <taxon>Lachnospirales</taxon>
        <taxon>Lachnospiraceae</taxon>
        <taxon>Agathobacter</taxon>
    </lineage>
</organism>
<dbReference type="PANTHER" id="PTHR40396">
    <property type="entry name" value="ATPASE-LIKE PROTEIN"/>
    <property type="match status" value="1"/>
</dbReference>
<evidence type="ECO:0000313" key="3">
    <source>
        <dbReference type="Proteomes" id="UP000260758"/>
    </source>
</evidence>